<sequence length="169" mass="19933">MRDDDKIQRQVHFMFAQAFDEEDTSGTNNIWVYNRAPEGYKFMLVNAQLSTTQNAARNKGIVAIFDGHEYTHWNLFPGVESREYLGRWESSDYIYNGEIPLFNWECKEYTVACRSTNTLQPVKYCIIVWYYLQKMSWLEKLYYAVIQPKGDRYKKTLGTVAEPSEIPHT</sequence>
<dbReference type="AlphaFoldDB" id="X0YNS6"/>
<evidence type="ECO:0000313" key="1">
    <source>
        <dbReference type="EMBL" id="GAG57815.1"/>
    </source>
</evidence>
<dbReference type="EMBL" id="BART01007431">
    <property type="protein sequence ID" value="GAG57815.1"/>
    <property type="molecule type" value="Genomic_DNA"/>
</dbReference>
<proteinExistence type="predicted"/>
<name>X0YNS6_9ZZZZ</name>
<reference evidence="1" key="1">
    <citation type="journal article" date="2014" name="Front. Microbiol.">
        <title>High frequency of phylogenetically diverse reductive dehalogenase-homologous genes in deep subseafloor sedimentary metagenomes.</title>
        <authorList>
            <person name="Kawai M."/>
            <person name="Futagami T."/>
            <person name="Toyoda A."/>
            <person name="Takaki Y."/>
            <person name="Nishi S."/>
            <person name="Hori S."/>
            <person name="Arai W."/>
            <person name="Tsubouchi T."/>
            <person name="Morono Y."/>
            <person name="Uchiyama I."/>
            <person name="Ito T."/>
            <person name="Fujiyama A."/>
            <person name="Inagaki F."/>
            <person name="Takami H."/>
        </authorList>
    </citation>
    <scope>NUCLEOTIDE SEQUENCE</scope>
    <source>
        <strain evidence="1">Expedition CK06-06</strain>
    </source>
</reference>
<protein>
    <submittedName>
        <fullName evidence="1">Uncharacterized protein</fullName>
    </submittedName>
</protein>
<organism evidence="1">
    <name type="scientific">marine sediment metagenome</name>
    <dbReference type="NCBI Taxonomy" id="412755"/>
    <lineage>
        <taxon>unclassified sequences</taxon>
        <taxon>metagenomes</taxon>
        <taxon>ecological metagenomes</taxon>
    </lineage>
</organism>
<accession>X0YNS6</accession>
<gene>
    <name evidence="1" type="ORF">S01H4_16917</name>
</gene>
<comment type="caution">
    <text evidence="1">The sequence shown here is derived from an EMBL/GenBank/DDBJ whole genome shotgun (WGS) entry which is preliminary data.</text>
</comment>